<proteinExistence type="predicted"/>
<reference evidence="1" key="1">
    <citation type="submission" date="2014-09" db="EMBL/GenBank/DDBJ databases">
        <authorList>
            <person name="Magalhaes I.L.F."/>
            <person name="Oliveira U."/>
            <person name="Santos F.R."/>
            <person name="Vidigal T.H.D.A."/>
            <person name="Brescovit A.D."/>
            <person name="Santos A.J."/>
        </authorList>
    </citation>
    <scope>NUCLEOTIDE SEQUENCE</scope>
    <source>
        <tissue evidence="1">Shoot tissue taken approximately 20 cm above the soil surface</tissue>
    </source>
</reference>
<protein>
    <submittedName>
        <fullName evidence="1">Uncharacterized protein</fullName>
    </submittedName>
</protein>
<organism evidence="1">
    <name type="scientific">Arundo donax</name>
    <name type="common">Giant reed</name>
    <name type="synonym">Donax arundinaceus</name>
    <dbReference type="NCBI Taxonomy" id="35708"/>
    <lineage>
        <taxon>Eukaryota</taxon>
        <taxon>Viridiplantae</taxon>
        <taxon>Streptophyta</taxon>
        <taxon>Embryophyta</taxon>
        <taxon>Tracheophyta</taxon>
        <taxon>Spermatophyta</taxon>
        <taxon>Magnoliopsida</taxon>
        <taxon>Liliopsida</taxon>
        <taxon>Poales</taxon>
        <taxon>Poaceae</taxon>
        <taxon>PACMAD clade</taxon>
        <taxon>Arundinoideae</taxon>
        <taxon>Arundineae</taxon>
        <taxon>Arundo</taxon>
    </lineage>
</organism>
<name>A0A0A9B8D9_ARUDO</name>
<accession>A0A0A9B8D9</accession>
<dbReference type="EMBL" id="GBRH01237661">
    <property type="protein sequence ID" value="JAD60234.1"/>
    <property type="molecule type" value="Transcribed_RNA"/>
</dbReference>
<evidence type="ECO:0000313" key="1">
    <source>
        <dbReference type="EMBL" id="JAD60234.1"/>
    </source>
</evidence>
<reference evidence="1" key="2">
    <citation type="journal article" date="2015" name="Data Brief">
        <title>Shoot transcriptome of the giant reed, Arundo donax.</title>
        <authorList>
            <person name="Barrero R.A."/>
            <person name="Guerrero F.D."/>
            <person name="Moolhuijzen P."/>
            <person name="Goolsby J.A."/>
            <person name="Tidwell J."/>
            <person name="Bellgard S.E."/>
            <person name="Bellgard M.I."/>
        </authorList>
    </citation>
    <scope>NUCLEOTIDE SEQUENCE</scope>
    <source>
        <tissue evidence="1">Shoot tissue taken approximately 20 cm above the soil surface</tissue>
    </source>
</reference>
<dbReference type="AlphaFoldDB" id="A0A0A9B8D9"/>
<sequence>MIKELRVISQDRQYIYCSATLHKKP</sequence>